<organism evidence="1 2">
    <name type="scientific">Caulobacter segnis</name>
    <dbReference type="NCBI Taxonomy" id="88688"/>
    <lineage>
        <taxon>Bacteria</taxon>
        <taxon>Pseudomonadati</taxon>
        <taxon>Pseudomonadota</taxon>
        <taxon>Alphaproteobacteria</taxon>
        <taxon>Caulobacterales</taxon>
        <taxon>Caulobacteraceae</taxon>
        <taxon>Caulobacter</taxon>
    </lineage>
</organism>
<proteinExistence type="predicted"/>
<evidence type="ECO:0000313" key="2">
    <source>
        <dbReference type="Proteomes" id="UP001057520"/>
    </source>
</evidence>
<sequence length="68" mass="7515">MLSMHLGPREILLGVTLDFCDDLTATQIEDAADHFAALIQGVDTRITRVFVRSGRARAAYERGRVEAP</sequence>
<protein>
    <submittedName>
        <fullName evidence="1">Uncharacterized protein</fullName>
    </submittedName>
</protein>
<dbReference type="EMBL" id="CP096040">
    <property type="protein sequence ID" value="USQ95835.1"/>
    <property type="molecule type" value="Genomic_DNA"/>
</dbReference>
<dbReference type="Proteomes" id="UP001057520">
    <property type="component" value="Chromosome"/>
</dbReference>
<reference evidence="1 2" key="1">
    <citation type="submission" date="2022-04" db="EMBL/GenBank/DDBJ databases">
        <title>Genome sequence of soybean root-associated Caulobacter segnis RL271.</title>
        <authorList>
            <person name="Longley R."/>
            <person name="Bonito G."/>
            <person name="Trigodet F."/>
            <person name="Crosson S."/>
            <person name="Fiebig A."/>
        </authorList>
    </citation>
    <scope>NUCLEOTIDE SEQUENCE [LARGE SCALE GENOMIC DNA]</scope>
    <source>
        <strain evidence="1 2">RL271</strain>
    </source>
</reference>
<evidence type="ECO:0000313" key="1">
    <source>
        <dbReference type="EMBL" id="USQ95835.1"/>
    </source>
</evidence>
<accession>A0ABY4ZT19</accession>
<name>A0ABY4ZT19_9CAUL</name>
<keyword evidence="2" id="KW-1185">Reference proteome</keyword>
<gene>
    <name evidence="1" type="ORF">MZV50_25405</name>
</gene>